<dbReference type="InterPro" id="IPR050095">
    <property type="entry name" value="ECF_ABC_transporter_ATP-bd"/>
</dbReference>
<keyword evidence="7" id="KW-1278">Translocase</keyword>
<keyword evidence="3" id="KW-0813">Transport</keyword>
<evidence type="ECO:0000259" key="9">
    <source>
        <dbReference type="PROSITE" id="PS50893"/>
    </source>
</evidence>
<sequence>MIQIKNAFFSYPRTNSYALENVSLSFDDGQMYAVMGRTGSGKSTLMRCLNGLIAPQHGSVCVYGLDTSKKGVSQKTIRQRVGLVFQYPEKQLFAETVLDDIAFGPRNLGLSERDAEEKAREAAKAVNLSPELFSKSPFALSGGEKRRAAIAGVLASEPDTLVFDEPTSGLDPSAADAFWELLSGLSSRRPEMTVIFVTHSPAEAVRADSLIIMSGGKIAAQGAPAELLADLETLKSAGLLPTESAYLAEELSSRGTGVRRAFTPEDAAAAVLDALGRRTPW</sequence>
<dbReference type="InterPro" id="IPR027417">
    <property type="entry name" value="P-loop_NTPase"/>
</dbReference>
<proteinExistence type="inferred from homology"/>
<dbReference type="GO" id="GO:0005524">
    <property type="term" value="F:ATP binding"/>
    <property type="evidence" value="ECO:0007669"/>
    <property type="project" value="UniProtKB-KW"/>
</dbReference>
<protein>
    <submittedName>
        <fullName evidence="10">Energy-coupling factor transporter ATPase</fullName>
    </submittedName>
</protein>
<dbReference type="InterPro" id="IPR015856">
    <property type="entry name" value="ABC_transpr_CbiO/EcfA_su"/>
</dbReference>
<dbReference type="InterPro" id="IPR003593">
    <property type="entry name" value="AAA+_ATPase"/>
</dbReference>
<gene>
    <name evidence="10" type="ORF">IAA60_00475</name>
</gene>
<dbReference type="InterPro" id="IPR017871">
    <property type="entry name" value="ABC_transporter-like_CS"/>
</dbReference>
<dbReference type="GO" id="GO:0043190">
    <property type="term" value="C:ATP-binding cassette (ABC) transporter complex"/>
    <property type="evidence" value="ECO:0007669"/>
    <property type="project" value="TreeGrafter"/>
</dbReference>
<dbReference type="Pfam" id="PF00005">
    <property type="entry name" value="ABC_tran"/>
    <property type="match status" value="1"/>
</dbReference>
<keyword evidence="4" id="KW-1003">Cell membrane</keyword>
<dbReference type="SUPFAM" id="SSF52540">
    <property type="entry name" value="P-loop containing nucleoside triphosphate hydrolases"/>
    <property type="match status" value="1"/>
</dbReference>
<evidence type="ECO:0000256" key="6">
    <source>
        <dbReference type="ARBA" id="ARBA00022840"/>
    </source>
</evidence>
<reference evidence="10" key="2">
    <citation type="journal article" date="2021" name="PeerJ">
        <title>Extensive microbial diversity within the chicken gut microbiome revealed by metagenomics and culture.</title>
        <authorList>
            <person name="Gilroy R."/>
            <person name="Ravi A."/>
            <person name="Getino M."/>
            <person name="Pursley I."/>
            <person name="Horton D.L."/>
            <person name="Alikhan N.F."/>
            <person name="Baker D."/>
            <person name="Gharbi K."/>
            <person name="Hall N."/>
            <person name="Watson M."/>
            <person name="Adriaenssens E.M."/>
            <person name="Foster-Nyarko E."/>
            <person name="Jarju S."/>
            <person name="Secka A."/>
            <person name="Antonio M."/>
            <person name="Oren A."/>
            <person name="Chaudhuri R.R."/>
            <person name="La Ragione R."/>
            <person name="Hildebrand F."/>
            <person name="Pallen M.J."/>
        </authorList>
    </citation>
    <scope>NUCLEOTIDE SEQUENCE</scope>
    <source>
        <strain evidence="10">CHK181-108</strain>
    </source>
</reference>
<dbReference type="PROSITE" id="PS50893">
    <property type="entry name" value="ABC_TRANSPORTER_2"/>
    <property type="match status" value="1"/>
</dbReference>
<keyword evidence="6" id="KW-0067">ATP-binding</keyword>
<evidence type="ECO:0000313" key="11">
    <source>
        <dbReference type="Proteomes" id="UP000824165"/>
    </source>
</evidence>
<comment type="subcellular location">
    <subcellularLocation>
        <location evidence="1">Cell membrane</location>
        <topology evidence="1">Peripheral membrane protein</topology>
    </subcellularLocation>
</comment>
<dbReference type="PROSITE" id="PS00211">
    <property type="entry name" value="ABC_TRANSPORTER_1"/>
    <property type="match status" value="1"/>
</dbReference>
<dbReference type="CDD" id="cd03225">
    <property type="entry name" value="ABC_cobalt_CbiO_domain1"/>
    <property type="match status" value="1"/>
</dbReference>
<keyword evidence="8" id="KW-0472">Membrane</keyword>
<reference evidence="10" key="1">
    <citation type="submission" date="2020-10" db="EMBL/GenBank/DDBJ databases">
        <authorList>
            <person name="Gilroy R."/>
        </authorList>
    </citation>
    <scope>NUCLEOTIDE SEQUENCE</scope>
    <source>
        <strain evidence="10">CHK181-108</strain>
    </source>
</reference>
<dbReference type="Proteomes" id="UP000824165">
    <property type="component" value="Unassembled WGS sequence"/>
</dbReference>
<dbReference type="SMART" id="SM00382">
    <property type="entry name" value="AAA"/>
    <property type="match status" value="1"/>
</dbReference>
<dbReference type="PANTHER" id="PTHR43553">
    <property type="entry name" value="HEAVY METAL TRANSPORTER"/>
    <property type="match status" value="1"/>
</dbReference>
<organism evidence="10 11">
    <name type="scientific">Candidatus Ornithomonoglobus intestinigallinarum</name>
    <dbReference type="NCBI Taxonomy" id="2840894"/>
    <lineage>
        <taxon>Bacteria</taxon>
        <taxon>Bacillati</taxon>
        <taxon>Bacillota</taxon>
        <taxon>Clostridia</taxon>
        <taxon>Candidatus Ornithomonoglobus</taxon>
    </lineage>
</organism>
<accession>A0A9D1H167</accession>
<evidence type="ECO:0000256" key="4">
    <source>
        <dbReference type="ARBA" id="ARBA00022475"/>
    </source>
</evidence>
<evidence type="ECO:0000256" key="2">
    <source>
        <dbReference type="ARBA" id="ARBA00005417"/>
    </source>
</evidence>
<dbReference type="Gene3D" id="3.40.50.300">
    <property type="entry name" value="P-loop containing nucleotide triphosphate hydrolases"/>
    <property type="match status" value="1"/>
</dbReference>
<keyword evidence="5" id="KW-0547">Nucleotide-binding</keyword>
<evidence type="ECO:0000256" key="3">
    <source>
        <dbReference type="ARBA" id="ARBA00022448"/>
    </source>
</evidence>
<dbReference type="AlphaFoldDB" id="A0A9D1H167"/>
<dbReference type="GO" id="GO:0016887">
    <property type="term" value="F:ATP hydrolysis activity"/>
    <property type="evidence" value="ECO:0007669"/>
    <property type="project" value="InterPro"/>
</dbReference>
<evidence type="ECO:0000256" key="8">
    <source>
        <dbReference type="ARBA" id="ARBA00023136"/>
    </source>
</evidence>
<evidence type="ECO:0000313" key="10">
    <source>
        <dbReference type="EMBL" id="HIT84358.1"/>
    </source>
</evidence>
<dbReference type="InterPro" id="IPR003439">
    <property type="entry name" value="ABC_transporter-like_ATP-bd"/>
</dbReference>
<evidence type="ECO:0000256" key="7">
    <source>
        <dbReference type="ARBA" id="ARBA00022967"/>
    </source>
</evidence>
<dbReference type="EMBL" id="DVLU01000004">
    <property type="protein sequence ID" value="HIT84358.1"/>
    <property type="molecule type" value="Genomic_DNA"/>
</dbReference>
<name>A0A9D1H167_9FIRM</name>
<comment type="similarity">
    <text evidence="2">Belongs to the ABC transporter superfamily.</text>
</comment>
<dbReference type="GO" id="GO:0042626">
    <property type="term" value="F:ATPase-coupled transmembrane transporter activity"/>
    <property type="evidence" value="ECO:0007669"/>
    <property type="project" value="TreeGrafter"/>
</dbReference>
<evidence type="ECO:0000256" key="1">
    <source>
        <dbReference type="ARBA" id="ARBA00004202"/>
    </source>
</evidence>
<feature type="domain" description="ABC transporter" evidence="9">
    <location>
        <begin position="2"/>
        <end position="240"/>
    </location>
</feature>
<dbReference type="FunFam" id="3.40.50.300:FF:000224">
    <property type="entry name" value="Energy-coupling factor transporter ATP-binding protein EcfA"/>
    <property type="match status" value="1"/>
</dbReference>
<comment type="caution">
    <text evidence="10">The sequence shown here is derived from an EMBL/GenBank/DDBJ whole genome shotgun (WGS) entry which is preliminary data.</text>
</comment>
<evidence type="ECO:0000256" key="5">
    <source>
        <dbReference type="ARBA" id="ARBA00022741"/>
    </source>
</evidence>